<dbReference type="EMBL" id="OX465080">
    <property type="protein sequence ID" value="CAI9280911.1"/>
    <property type="molecule type" value="Genomic_DNA"/>
</dbReference>
<feature type="domain" description="RelA/SpoT" evidence="2">
    <location>
        <begin position="207"/>
        <end position="339"/>
    </location>
</feature>
<keyword evidence="4" id="KW-1185">Reference proteome</keyword>
<evidence type="ECO:0000313" key="3">
    <source>
        <dbReference type="EMBL" id="CAI9280911.1"/>
    </source>
</evidence>
<dbReference type="Gene3D" id="3.30.460.10">
    <property type="entry name" value="Beta Polymerase, domain 2"/>
    <property type="match status" value="1"/>
</dbReference>
<name>A0AA35YV93_LACSI</name>
<accession>A0AA35YV93</accession>
<keyword evidence="1" id="KW-0472">Membrane</keyword>
<proteinExistence type="predicted"/>
<dbReference type="AlphaFoldDB" id="A0AA35YV93"/>
<reference evidence="3" key="1">
    <citation type="submission" date="2023-04" db="EMBL/GenBank/DDBJ databases">
        <authorList>
            <person name="Vijverberg K."/>
            <person name="Xiong W."/>
            <person name="Schranz E."/>
        </authorList>
    </citation>
    <scope>NUCLEOTIDE SEQUENCE</scope>
</reference>
<evidence type="ECO:0000256" key="1">
    <source>
        <dbReference type="SAM" id="Phobius"/>
    </source>
</evidence>
<keyword evidence="1" id="KW-0812">Transmembrane</keyword>
<dbReference type="SUPFAM" id="SSF109604">
    <property type="entry name" value="HD-domain/PDEase-like"/>
    <property type="match status" value="1"/>
</dbReference>
<dbReference type="Pfam" id="PF04607">
    <property type="entry name" value="RelA_SpoT"/>
    <property type="match status" value="1"/>
</dbReference>
<dbReference type="SUPFAM" id="SSF81301">
    <property type="entry name" value="Nucleotidyltransferase"/>
    <property type="match status" value="1"/>
</dbReference>
<dbReference type="FunFam" id="3.30.460.10:FF:000030">
    <property type="entry name" value="Putative GTP diphosphokinase RSH2 chloroplastic"/>
    <property type="match status" value="1"/>
</dbReference>
<organism evidence="3 4">
    <name type="scientific">Lactuca saligna</name>
    <name type="common">Willowleaf lettuce</name>
    <dbReference type="NCBI Taxonomy" id="75948"/>
    <lineage>
        <taxon>Eukaryota</taxon>
        <taxon>Viridiplantae</taxon>
        <taxon>Streptophyta</taxon>
        <taxon>Embryophyta</taxon>
        <taxon>Tracheophyta</taxon>
        <taxon>Spermatophyta</taxon>
        <taxon>Magnoliopsida</taxon>
        <taxon>eudicotyledons</taxon>
        <taxon>Gunneridae</taxon>
        <taxon>Pentapetalae</taxon>
        <taxon>asterids</taxon>
        <taxon>campanulids</taxon>
        <taxon>Asterales</taxon>
        <taxon>Asteraceae</taxon>
        <taxon>Cichorioideae</taxon>
        <taxon>Cichorieae</taxon>
        <taxon>Lactucinae</taxon>
        <taxon>Lactuca</taxon>
    </lineage>
</organism>
<evidence type="ECO:0000259" key="2">
    <source>
        <dbReference type="SMART" id="SM00954"/>
    </source>
</evidence>
<dbReference type="PANTHER" id="PTHR21262">
    <property type="entry name" value="GUANOSINE-3',5'-BIS DIPHOSPHATE 3'-PYROPHOSPHOHYDROLASE"/>
    <property type="match status" value="1"/>
</dbReference>
<protein>
    <recommendedName>
        <fullName evidence="2">RelA/SpoT domain-containing protein</fullName>
    </recommendedName>
</protein>
<dbReference type="CDD" id="cd05399">
    <property type="entry name" value="NT_Rel-Spo_like"/>
    <property type="match status" value="1"/>
</dbReference>
<dbReference type="SMART" id="SM00954">
    <property type="entry name" value="RelA_SpoT"/>
    <property type="match status" value="1"/>
</dbReference>
<evidence type="ECO:0000313" key="4">
    <source>
        <dbReference type="Proteomes" id="UP001177003"/>
    </source>
</evidence>
<gene>
    <name evidence="3" type="ORF">LSALG_LOCUS20634</name>
</gene>
<feature type="transmembrane region" description="Helical" evidence="1">
    <location>
        <begin position="301"/>
        <end position="319"/>
    </location>
</feature>
<dbReference type="InterPro" id="IPR043519">
    <property type="entry name" value="NT_sf"/>
</dbReference>
<dbReference type="PANTHER" id="PTHR21262:SF31">
    <property type="entry name" value="GTP PYROPHOSPHOKINASE"/>
    <property type="match status" value="1"/>
</dbReference>
<dbReference type="GO" id="GO:0009507">
    <property type="term" value="C:chloroplast"/>
    <property type="evidence" value="ECO:0007669"/>
    <property type="project" value="TreeGrafter"/>
</dbReference>
<dbReference type="InterPro" id="IPR007685">
    <property type="entry name" value="RelA_SpoT"/>
</dbReference>
<dbReference type="GO" id="GO:0015969">
    <property type="term" value="P:guanosine tetraphosphate metabolic process"/>
    <property type="evidence" value="ECO:0007669"/>
    <property type="project" value="InterPro"/>
</dbReference>
<sequence>MGRGIAEEALVLLRKRLSDLHFIFSLFSYCPDSNYSYALPSGKAKAVAQDTLVIWCSLASRLGHWALKAELEDLCFAVLQPQIFQQMRSDLASLWTPSSSSTRVGNLRRLSAKSSSNPEYEASTEDVVVSMKDLLQAVIPFDLLLDRRKRIKYIQDLGSCSEVQTKPKVVRDVGIALASLVVCEEELERELFISTSYVPGMEVTLSSRLKSLYSIYSKMDRKDVSIDKVYDARALRVIVGDKSGTLHGQTVECCYSLLNIIHKLWTPIDGEFDDYIVNPKSGGYQCMYLPRGGRMNSDVNVSPGVVAISVLVILLIRFFTGHKKDDKDQVEFIAGKTSLGDAVDGAIKIFTIAECHDCCCCGSRRTSISCHINAGILDAKNDVG</sequence>
<dbReference type="Proteomes" id="UP001177003">
    <property type="component" value="Chromosome 4"/>
</dbReference>
<dbReference type="Gene3D" id="1.10.3210.10">
    <property type="entry name" value="Hypothetical protein af1432"/>
    <property type="match status" value="1"/>
</dbReference>
<keyword evidence="1" id="KW-1133">Transmembrane helix</keyword>